<dbReference type="EMBL" id="KB742499">
    <property type="protein sequence ID" value="EOB07733.1"/>
    <property type="molecule type" value="Genomic_DNA"/>
</dbReference>
<keyword evidence="2" id="KW-1185">Reference proteome</keyword>
<gene>
    <name evidence="1" type="ORF">Anapl_14143</name>
</gene>
<reference evidence="2" key="1">
    <citation type="journal article" date="2013" name="Nat. Genet.">
        <title>The duck genome and transcriptome provide insight into an avian influenza virus reservoir species.</title>
        <authorList>
            <person name="Huang Y."/>
            <person name="Li Y."/>
            <person name="Burt D.W."/>
            <person name="Chen H."/>
            <person name="Zhang Y."/>
            <person name="Qian W."/>
            <person name="Kim H."/>
            <person name="Gan S."/>
            <person name="Zhao Y."/>
            <person name="Li J."/>
            <person name="Yi K."/>
            <person name="Feng H."/>
            <person name="Zhu P."/>
            <person name="Li B."/>
            <person name="Liu Q."/>
            <person name="Fairley S."/>
            <person name="Magor K.E."/>
            <person name="Du Z."/>
            <person name="Hu X."/>
            <person name="Goodman L."/>
            <person name="Tafer H."/>
            <person name="Vignal A."/>
            <person name="Lee T."/>
            <person name="Kim K.W."/>
            <person name="Sheng Z."/>
            <person name="An Y."/>
            <person name="Searle S."/>
            <person name="Herrero J."/>
            <person name="Groenen M.A."/>
            <person name="Crooijmans R.P."/>
            <person name="Faraut T."/>
            <person name="Cai Q."/>
            <person name="Webster R.G."/>
            <person name="Aldridge J.R."/>
            <person name="Warren W.C."/>
            <person name="Bartschat S."/>
            <person name="Kehr S."/>
            <person name="Marz M."/>
            <person name="Stadler P.F."/>
            <person name="Smith J."/>
            <person name="Kraus R.H."/>
            <person name="Zhao Y."/>
            <person name="Ren L."/>
            <person name="Fei J."/>
            <person name="Morisson M."/>
            <person name="Kaiser P."/>
            <person name="Griffin D.K."/>
            <person name="Rao M."/>
            <person name="Pitel F."/>
            <person name="Wang J."/>
            <person name="Li N."/>
        </authorList>
    </citation>
    <scope>NUCLEOTIDE SEQUENCE [LARGE SCALE GENOMIC DNA]</scope>
</reference>
<protein>
    <submittedName>
        <fullName evidence="1">Uncharacterized protein</fullName>
    </submittedName>
</protein>
<organism evidence="1 2">
    <name type="scientific">Anas platyrhynchos</name>
    <name type="common">Mallard</name>
    <name type="synonym">Anas boschas</name>
    <dbReference type="NCBI Taxonomy" id="8839"/>
    <lineage>
        <taxon>Eukaryota</taxon>
        <taxon>Metazoa</taxon>
        <taxon>Chordata</taxon>
        <taxon>Craniata</taxon>
        <taxon>Vertebrata</taxon>
        <taxon>Euteleostomi</taxon>
        <taxon>Archelosauria</taxon>
        <taxon>Archosauria</taxon>
        <taxon>Dinosauria</taxon>
        <taxon>Saurischia</taxon>
        <taxon>Theropoda</taxon>
        <taxon>Coelurosauria</taxon>
        <taxon>Aves</taxon>
        <taxon>Neognathae</taxon>
        <taxon>Galloanserae</taxon>
        <taxon>Anseriformes</taxon>
        <taxon>Anatidae</taxon>
        <taxon>Anatinae</taxon>
        <taxon>Anas</taxon>
    </lineage>
</organism>
<accession>R0M511</accession>
<dbReference type="Proteomes" id="UP000296049">
    <property type="component" value="Unassembled WGS sequence"/>
</dbReference>
<name>R0M511_ANAPL</name>
<evidence type="ECO:0000313" key="1">
    <source>
        <dbReference type="EMBL" id="EOB07733.1"/>
    </source>
</evidence>
<evidence type="ECO:0000313" key="2">
    <source>
        <dbReference type="Proteomes" id="UP000296049"/>
    </source>
</evidence>
<dbReference type="AlphaFoldDB" id="R0M511"/>
<sequence>MAKPQDPALAGDTLLGAHGAYFCLVLLTTCHHSGTSAEFFQGPDLSQWGQNTDEPMHMWRAESFLTSAAVRIQFGCKHCQVNKERCEIALSLPESTTGSLMEKISSISQSCHSLDLPLEAGTSAALSMLQQEHKECCSLIVAPDSSVEHRLKNMCGEKMEGGKEGSYTSPTAVRGEGSYIRGDELQRSLWWSKERNQEAKESPGCCSAPALVQQKVRSNVGYRVLNQAMPCASKTTRISLATDQTLPSGLRPSCRERSVAQINVLMFGCKQHCFRQETVIYLPSHFTNVVSLNHITLATSPMLHKAVISRKMLNSTGVVPIAEPRGESSTMLDQNKSAQNIHFPFGVSNSLDALGKGLDSPPCRQRGGAGISLYISVDSCWVLQVTPPGMSLPQRPCCQAFGSCPGAGMGLGASKGLPGGFQATLAPLPLERVGFSMPDPKWGDKQKEEAELSKELDRVADSADWKFKMRSFPVSENCLKLSIFQIILSVSVSSQMWPEEIVAKLHQVQEYKVPDDHETWRFQAARDLVSDVWTII</sequence>
<proteinExistence type="predicted"/>